<evidence type="ECO:0000313" key="2">
    <source>
        <dbReference type="Proteomes" id="UP000703269"/>
    </source>
</evidence>
<evidence type="ECO:0000313" key="1">
    <source>
        <dbReference type="EMBL" id="GJE96326.1"/>
    </source>
</evidence>
<sequence>MCRRGMATLLEAALVTNDTSYNWQRKINVTKLHGSRCSLGLRLSSHHAMRVRGRDYFLARWSNPPLQSGDVVEKGSIRHALRAIHGRGRNALYALMKVLSLEAPACLVAAAICGLLPYGTRSTFGESCIHCPVVEAHRAAVILPGLRIIQ</sequence>
<dbReference type="AlphaFoldDB" id="A0A9P3LIA1"/>
<organism evidence="1 2">
    <name type="scientific">Phanerochaete sordida</name>
    <dbReference type="NCBI Taxonomy" id="48140"/>
    <lineage>
        <taxon>Eukaryota</taxon>
        <taxon>Fungi</taxon>
        <taxon>Dikarya</taxon>
        <taxon>Basidiomycota</taxon>
        <taxon>Agaricomycotina</taxon>
        <taxon>Agaricomycetes</taxon>
        <taxon>Polyporales</taxon>
        <taxon>Phanerochaetaceae</taxon>
        <taxon>Phanerochaete</taxon>
    </lineage>
</organism>
<gene>
    <name evidence="1" type="ORF">PsYK624_125200</name>
</gene>
<proteinExistence type="predicted"/>
<dbReference type="EMBL" id="BPQB01000058">
    <property type="protein sequence ID" value="GJE96326.1"/>
    <property type="molecule type" value="Genomic_DNA"/>
</dbReference>
<keyword evidence="2" id="KW-1185">Reference proteome</keyword>
<comment type="caution">
    <text evidence="1">The sequence shown here is derived from an EMBL/GenBank/DDBJ whole genome shotgun (WGS) entry which is preliminary data.</text>
</comment>
<reference evidence="1 2" key="1">
    <citation type="submission" date="2021-08" db="EMBL/GenBank/DDBJ databases">
        <title>Draft Genome Sequence of Phanerochaete sordida strain YK-624.</title>
        <authorList>
            <person name="Mori T."/>
            <person name="Dohra H."/>
            <person name="Suzuki T."/>
            <person name="Kawagishi H."/>
            <person name="Hirai H."/>
        </authorList>
    </citation>
    <scope>NUCLEOTIDE SEQUENCE [LARGE SCALE GENOMIC DNA]</scope>
    <source>
        <strain evidence="1 2">YK-624</strain>
    </source>
</reference>
<protein>
    <submittedName>
        <fullName evidence="1">Uncharacterized protein</fullName>
    </submittedName>
</protein>
<accession>A0A9P3LIA1</accession>
<name>A0A9P3LIA1_9APHY</name>
<dbReference type="Proteomes" id="UP000703269">
    <property type="component" value="Unassembled WGS sequence"/>
</dbReference>